<organism evidence="2 3">
    <name type="scientific">Tritrichomonas foetus</name>
    <dbReference type="NCBI Taxonomy" id="1144522"/>
    <lineage>
        <taxon>Eukaryota</taxon>
        <taxon>Metamonada</taxon>
        <taxon>Parabasalia</taxon>
        <taxon>Tritrichomonadida</taxon>
        <taxon>Tritrichomonadidae</taxon>
        <taxon>Tritrichomonas</taxon>
    </lineage>
</organism>
<name>A0A1J4JFG9_9EUKA</name>
<sequence>MKSSTNSVFTSSGKITTESINLAHKYENFTQRYAFNKKKCEVSRNLLNRSFELAMKKGQGAQTPNPKRSLFDSLRAEQEIDGSDESPKYVSQHALTPNRPPYSRRNQLTPGKSPENSPQSQQQQTNNNPTSDNNPNENQPNQPPEKIEDSQQIQTSNSEEEEEIIFPPENSPKNLSTNDESDNSEKYEKPKSEFLANLKKLAIGASTAGNQIENELHLQRQSTHDELAELLNANEHFSSDPSDEAINSSDFDAQFQRKFGRSLKKSSQDNSDDPTKLMFKNLSVDLIPTEGIKPLIKIASSGNLIEDESAEI</sequence>
<proteinExistence type="predicted"/>
<reference evidence="2" key="1">
    <citation type="submission" date="2016-10" db="EMBL/GenBank/DDBJ databases">
        <authorList>
            <person name="Benchimol M."/>
            <person name="Almeida L.G."/>
            <person name="Vasconcelos A.T."/>
            <person name="Perreira-Neves A."/>
            <person name="Rosa I.A."/>
            <person name="Tasca T."/>
            <person name="Bogo M.R."/>
            <person name="de Souza W."/>
        </authorList>
    </citation>
    <scope>NUCLEOTIDE SEQUENCE [LARGE SCALE GENOMIC DNA]</scope>
    <source>
        <strain evidence="2">K</strain>
    </source>
</reference>
<accession>A0A1J4JFG9</accession>
<gene>
    <name evidence="2" type="ORF">TRFO_37866</name>
</gene>
<dbReference type="GeneID" id="94846391"/>
<comment type="caution">
    <text evidence="2">The sequence shown here is derived from an EMBL/GenBank/DDBJ whole genome shotgun (WGS) entry which is preliminary data.</text>
</comment>
<dbReference type="Proteomes" id="UP000179807">
    <property type="component" value="Unassembled WGS sequence"/>
</dbReference>
<dbReference type="AlphaFoldDB" id="A0A1J4JFG9"/>
<dbReference type="EMBL" id="MLAK01001207">
    <property type="protein sequence ID" value="OHS95972.1"/>
    <property type="molecule type" value="Genomic_DNA"/>
</dbReference>
<keyword evidence="3" id="KW-1185">Reference proteome</keyword>
<feature type="region of interest" description="Disordered" evidence="1">
    <location>
        <begin position="57"/>
        <end position="191"/>
    </location>
</feature>
<evidence type="ECO:0000256" key="1">
    <source>
        <dbReference type="SAM" id="MobiDB-lite"/>
    </source>
</evidence>
<dbReference type="RefSeq" id="XP_068349109.1">
    <property type="nucleotide sequence ID" value="XM_068511687.1"/>
</dbReference>
<feature type="compositionally biased region" description="Low complexity" evidence="1">
    <location>
        <begin position="113"/>
        <end position="140"/>
    </location>
</feature>
<evidence type="ECO:0000313" key="3">
    <source>
        <dbReference type="Proteomes" id="UP000179807"/>
    </source>
</evidence>
<dbReference type="VEuPathDB" id="TrichDB:TRFO_37866"/>
<evidence type="ECO:0000313" key="2">
    <source>
        <dbReference type="EMBL" id="OHS95972.1"/>
    </source>
</evidence>
<protein>
    <submittedName>
        <fullName evidence="2">Uncharacterized protein</fullName>
    </submittedName>
</protein>